<keyword evidence="1" id="KW-0812">Transmembrane</keyword>
<gene>
    <name evidence="2" type="ORF">IAB81_07080</name>
</gene>
<name>A0A9D9IIK6_9BACT</name>
<evidence type="ECO:0008006" key="4">
    <source>
        <dbReference type="Google" id="ProtNLM"/>
    </source>
</evidence>
<organism evidence="2 3">
    <name type="scientific">Candidatus Merdivivens pullicola</name>
    <dbReference type="NCBI Taxonomy" id="2840872"/>
    <lineage>
        <taxon>Bacteria</taxon>
        <taxon>Pseudomonadati</taxon>
        <taxon>Bacteroidota</taxon>
        <taxon>Bacteroidia</taxon>
        <taxon>Bacteroidales</taxon>
        <taxon>Muribaculaceae</taxon>
        <taxon>Muribaculaceae incertae sedis</taxon>
        <taxon>Candidatus Merdivivens</taxon>
    </lineage>
</organism>
<keyword evidence="1" id="KW-0472">Membrane</keyword>
<accession>A0A9D9IIK6</accession>
<dbReference type="Proteomes" id="UP000823604">
    <property type="component" value="Unassembled WGS sequence"/>
</dbReference>
<dbReference type="EMBL" id="JADIMA010000067">
    <property type="protein sequence ID" value="MBO8473378.1"/>
    <property type="molecule type" value="Genomic_DNA"/>
</dbReference>
<proteinExistence type="predicted"/>
<feature type="transmembrane region" description="Helical" evidence="1">
    <location>
        <begin position="12"/>
        <end position="32"/>
    </location>
</feature>
<evidence type="ECO:0000313" key="3">
    <source>
        <dbReference type="Proteomes" id="UP000823604"/>
    </source>
</evidence>
<evidence type="ECO:0000313" key="2">
    <source>
        <dbReference type="EMBL" id="MBO8473378.1"/>
    </source>
</evidence>
<evidence type="ECO:0000256" key="1">
    <source>
        <dbReference type="SAM" id="Phobius"/>
    </source>
</evidence>
<sequence length="127" mass="14448">MTPLRKKIIATVSVIAVVALAAFIYFRFYFVFGEGVKAGNLNFVVYKGYVFKTYEGKVIQAGFTGRNNTTSIQSYEFEFSITDKDIADSLMRCGGREVELHYKEYLGALPWRGMQKYIVDDIIAVKE</sequence>
<keyword evidence="1" id="KW-1133">Transmembrane helix</keyword>
<dbReference type="AlphaFoldDB" id="A0A9D9IIK6"/>
<reference evidence="2" key="1">
    <citation type="submission" date="2020-10" db="EMBL/GenBank/DDBJ databases">
        <authorList>
            <person name="Gilroy R."/>
        </authorList>
    </citation>
    <scope>NUCLEOTIDE SEQUENCE</scope>
    <source>
        <strain evidence="2">B1-8020</strain>
    </source>
</reference>
<reference evidence="2" key="2">
    <citation type="journal article" date="2021" name="PeerJ">
        <title>Extensive microbial diversity within the chicken gut microbiome revealed by metagenomics and culture.</title>
        <authorList>
            <person name="Gilroy R."/>
            <person name="Ravi A."/>
            <person name="Getino M."/>
            <person name="Pursley I."/>
            <person name="Horton D.L."/>
            <person name="Alikhan N.F."/>
            <person name="Baker D."/>
            <person name="Gharbi K."/>
            <person name="Hall N."/>
            <person name="Watson M."/>
            <person name="Adriaenssens E.M."/>
            <person name="Foster-Nyarko E."/>
            <person name="Jarju S."/>
            <person name="Secka A."/>
            <person name="Antonio M."/>
            <person name="Oren A."/>
            <person name="Chaudhuri R.R."/>
            <person name="La Ragione R."/>
            <person name="Hildebrand F."/>
            <person name="Pallen M.J."/>
        </authorList>
    </citation>
    <scope>NUCLEOTIDE SEQUENCE</scope>
    <source>
        <strain evidence="2">B1-8020</strain>
    </source>
</reference>
<comment type="caution">
    <text evidence="2">The sequence shown here is derived from an EMBL/GenBank/DDBJ whole genome shotgun (WGS) entry which is preliminary data.</text>
</comment>
<protein>
    <recommendedName>
        <fullName evidence="4">6-phosphogluconate dehydrogenase</fullName>
    </recommendedName>
</protein>